<dbReference type="Proteomes" id="UP001472677">
    <property type="component" value="Unassembled WGS sequence"/>
</dbReference>
<dbReference type="EMBL" id="JBBPBM010000017">
    <property type="protein sequence ID" value="KAK8556257.1"/>
    <property type="molecule type" value="Genomic_DNA"/>
</dbReference>
<gene>
    <name evidence="1" type="ORF">V6N12_002666</name>
    <name evidence="2" type="ORF">V6N12_002667</name>
</gene>
<accession>A0ABR2EBH6</accession>
<dbReference type="EMBL" id="JBBPBM010000017">
    <property type="protein sequence ID" value="KAK8556256.1"/>
    <property type="molecule type" value="Genomic_DNA"/>
</dbReference>
<organism evidence="1 3">
    <name type="scientific">Hibiscus sabdariffa</name>
    <name type="common">roselle</name>
    <dbReference type="NCBI Taxonomy" id="183260"/>
    <lineage>
        <taxon>Eukaryota</taxon>
        <taxon>Viridiplantae</taxon>
        <taxon>Streptophyta</taxon>
        <taxon>Embryophyta</taxon>
        <taxon>Tracheophyta</taxon>
        <taxon>Spermatophyta</taxon>
        <taxon>Magnoliopsida</taxon>
        <taxon>eudicotyledons</taxon>
        <taxon>Gunneridae</taxon>
        <taxon>Pentapetalae</taxon>
        <taxon>rosids</taxon>
        <taxon>malvids</taxon>
        <taxon>Malvales</taxon>
        <taxon>Malvaceae</taxon>
        <taxon>Malvoideae</taxon>
        <taxon>Hibiscus</taxon>
    </lineage>
</organism>
<name>A0ABR2EBH6_9ROSI</name>
<evidence type="ECO:0000313" key="2">
    <source>
        <dbReference type="EMBL" id="KAK8556257.1"/>
    </source>
</evidence>
<evidence type="ECO:0000313" key="3">
    <source>
        <dbReference type="Proteomes" id="UP001472677"/>
    </source>
</evidence>
<reference evidence="1 3" key="1">
    <citation type="journal article" date="2024" name="G3 (Bethesda)">
        <title>Genome assembly of Hibiscus sabdariffa L. provides insights into metabolisms of medicinal natural products.</title>
        <authorList>
            <person name="Kim T."/>
        </authorList>
    </citation>
    <scope>NUCLEOTIDE SEQUENCE [LARGE SCALE GENOMIC DNA]</scope>
    <source>
        <strain evidence="1">TK-2024</strain>
        <tissue evidence="1">Old leaves</tissue>
    </source>
</reference>
<proteinExistence type="predicted"/>
<protein>
    <submittedName>
        <fullName evidence="1">Uncharacterized protein</fullName>
    </submittedName>
</protein>
<evidence type="ECO:0000313" key="1">
    <source>
        <dbReference type="EMBL" id="KAK8556256.1"/>
    </source>
</evidence>
<sequence length="67" mass="6909">MRGTVGSMMGLNGGWGFGDGEGEGGCSSSSDGGGFQTVADEDGLMVEKLIVKWGDDDSSMVEKLFLL</sequence>
<comment type="caution">
    <text evidence="1">The sequence shown here is derived from an EMBL/GenBank/DDBJ whole genome shotgun (WGS) entry which is preliminary data.</text>
</comment>
<keyword evidence="3" id="KW-1185">Reference proteome</keyword>